<dbReference type="SUPFAM" id="SSF46689">
    <property type="entry name" value="Homeodomain-like"/>
    <property type="match status" value="1"/>
</dbReference>
<dbReference type="PANTHER" id="PTHR30514:SF1">
    <property type="entry name" value="HTH-TYPE TRANSCRIPTIONAL REGULATOR HEXR-RELATED"/>
    <property type="match status" value="1"/>
</dbReference>
<dbReference type="EMBL" id="RKHY01000001">
    <property type="protein sequence ID" value="ROS38957.1"/>
    <property type="molecule type" value="Genomic_DNA"/>
</dbReference>
<dbReference type="InterPro" id="IPR046348">
    <property type="entry name" value="SIS_dom_sf"/>
</dbReference>
<keyword evidence="1" id="KW-0805">Transcription regulation</keyword>
<dbReference type="GO" id="GO:0003700">
    <property type="term" value="F:DNA-binding transcription factor activity"/>
    <property type="evidence" value="ECO:0007669"/>
    <property type="project" value="InterPro"/>
</dbReference>
<dbReference type="Proteomes" id="UP000274843">
    <property type="component" value="Unassembled WGS sequence"/>
</dbReference>
<dbReference type="InterPro" id="IPR035472">
    <property type="entry name" value="RpiR-like_SIS"/>
</dbReference>
<name>A0A3N2GQR4_9PSEU</name>
<reference evidence="6 7" key="1">
    <citation type="submission" date="2018-11" db="EMBL/GenBank/DDBJ databases">
        <title>Sequencing the genomes of 1000 actinobacteria strains.</title>
        <authorList>
            <person name="Klenk H.-P."/>
        </authorList>
    </citation>
    <scope>NUCLEOTIDE SEQUENCE [LARGE SCALE GENOMIC DNA]</scope>
    <source>
        <strain evidence="6 7">DSM 44348</strain>
    </source>
</reference>
<dbReference type="InterPro" id="IPR000281">
    <property type="entry name" value="HTH_RpiR"/>
</dbReference>
<dbReference type="PROSITE" id="PS51464">
    <property type="entry name" value="SIS"/>
    <property type="match status" value="1"/>
</dbReference>
<keyword evidence="2" id="KW-0238">DNA-binding</keyword>
<dbReference type="Pfam" id="PF01380">
    <property type="entry name" value="SIS"/>
    <property type="match status" value="1"/>
</dbReference>
<keyword evidence="3" id="KW-0804">Transcription</keyword>
<dbReference type="InterPro" id="IPR001347">
    <property type="entry name" value="SIS_dom"/>
</dbReference>
<gene>
    <name evidence="6" type="ORF">EDD35_1248</name>
</gene>
<dbReference type="PROSITE" id="PS51071">
    <property type="entry name" value="HTH_RPIR"/>
    <property type="match status" value="1"/>
</dbReference>
<dbReference type="SUPFAM" id="SSF53697">
    <property type="entry name" value="SIS domain"/>
    <property type="match status" value="1"/>
</dbReference>
<dbReference type="PANTHER" id="PTHR30514">
    <property type="entry name" value="GLUCOKINASE"/>
    <property type="match status" value="1"/>
</dbReference>
<evidence type="ECO:0000259" key="5">
    <source>
        <dbReference type="PROSITE" id="PS51464"/>
    </source>
</evidence>
<feature type="domain" description="HTH rpiR-type" evidence="4">
    <location>
        <begin position="13"/>
        <end position="89"/>
    </location>
</feature>
<protein>
    <submittedName>
        <fullName evidence="6">RpiR family transcriptional regulator</fullName>
    </submittedName>
</protein>
<dbReference type="Gene3D" id="1.10.10.10">
    <property type="entry name" value="Winged helix-like DNA-binding domain superfamily/Winged helix DNA-binding domain"/>
    <property type="match status" value="1"/>
</dbReference>
<dbReference type="GeneID" id="301842697"/>
<evidence type="ECO:0000256" key="3">
    <source>
        <dbReference type="ARBA" id="ARBA00023163"/>
    </source>
</evidence>
<sequence>MTGGIDEASRVPGSVAERARAALRSLPPSEARAAQVLLARGSDVVRMSVSEIAAAAGTGVGTVVRACQSLGFKGFQDAKIALAQDLAPLVGDRSPEHIDRGDSPAEVLAKLAASSADALQRARSSVDAAALERAVRLLTAAPRVLVLGVGTSAPLAQDAAYRLLTLGIAAEAPADVHVQHVRAGLLRPGDVVVAVSHTGATRETVSAARRAKESGAAVVAVTSFATTPLTEVADAALVAGGLETRYRVEAMTSRLAHLVVLDALFVSLLLAEPGRSAEAQALVADVLSEHRY</sequence>
<accession>A0A3N2GQR4</accession>
<dbReference type="InterPro" id="IPR047640">
    <property type="entry name" value="RpiR-like"/>
</dbReference>
<proteinExistence type="predicted"/>
<dbReference type="RefSeq" id="WP_027931385.1">
    <property type="nucleotide sequence ID" value="NZ_RKHY01000001.1"/>
</dbReference>
<dbReference type="InterPro" id="IPR009057">
    <property type="entry name" value="Homeodomain-like_sf"/>
</dbReference>
<evidence type="ECO:0000313" key="7">
    <source>
        <dbReference type="Proteomes" id="UP000274843"/>
    </source>
</evidence>
<evidence type="ECO:0000259" key="4">
    <source>
        <dbReference type="PROSITE" id="PS51071"/>
    </source>
</evidence>
<dbReference type="AlphaFoldDB" id="A0A3N2GQR4"/>
<evidence type="ECO:0000256" key="2">
    <source>
        <dbReference type="ARBA" id="ARBA00023125"/>
    </source>
</evidence>
<dbReference type="CDD" id="cd05013">
    <property type="entry name" value="SIS_RpiR"/>
    <property type="match status" value="1"/>
</dbReference>
<comment type="caution">
    <text evidence="6">The sequence shown here is derived from an EMBL/GenBank/DDBJ whole genome shotgun (WGS) entry which is preliminary data.</text>
</comment>
<feature type="domain" description="SIS" evidence="5">
    <location>
        <begin position="134"/>
        <end position="275"/>
    </location>
</feature>
<evidence type="ECO:0000256" key="1">
    <source>
        <dbReference type="ARBA" id="ARBA00023015"/>
    </source>
</evidence>
<organism evidence="6 7">
    <name type="scientific">Amycolatopsis thermoflava</name>
    <dbReference type="NCBI Taxonomy" id="84480"/>
    <lineage>
        <taxon>Bacteria</taxon>
        <taxon>Bacillati</taxon>
        <taxon>Actinomycetota</taxon>
        <taxon>Actinomycetes</taxon>
        <taxon>Pseudonocardiales</taxon>
        <taxon>Pseudonocardiaceae</taxon>
        <taxon>Amycolatopsis</taxon>
        <taxon>Amycolatopsis methanolica group</taxon>
    </lineage>
</organism>
<dbReference type="GO" id="GO:0097367">
    <property type="term" value="F:carbohydrate derivative binding"/>
    <property type="evidence" value="ECO:0007669"/>
    <property type="project" value="InterPro"/>
</dbReference>
<dbReference type="GO" id="GO:1901135">
    <property type="term" value="P:carbohydrate derivative metabolic process"/>
    <property type="evidence" value="ECO:0007669"/>
    <property type="project" value="InterPro"/>
</dbReference>
<dbReference type="InterPro" id="IPR036388">
    <property type="entry name" value="WH-like_DNA-bd_sf"/>
</dbReference>
<dbReference type="GO" id="GO:0003677">
    <property type="term" value="F:DNA binding"/>
    <property type="evidence" value="ECO:0007669"/>
    <property type="project" value="UniProtKB-KW"/>
</dbReference>
<dbReference type="Pfam" id="PF01418">
    <property type="entry name" value="HTH_6"/>
    <property type="match status" value="1"/>
</dbReference>
<dbReference type="Gene3D" id="3.40.50.10490">
    <property type="entry name" value="Glucose-6-phosphate isomerase like protein, domain 1"/>
    <property type="match status" value="1"/>
</dbReference>
<evidence type="ECO:0000313" key="6">
    <source>
        <dbReference type="EMBL" id="ROS38957.1"/>
    </source>
</evidence>
<keyword evidence="7" id="KW-1185">Reference proteome</keyword>